<feature type="region of interest" description="Disordered" evidence="6">
    <location>
        <begin position="98"/>
        <end position="132"/>
    </location>
</feature>
<evidence type="ECO:0000256" key="1">
    <source>
        <dbReference type="ARBA" id="ARBA00022538"/>
    </source>
</evidence>
<keyword evidence="1" id="KW-0633">Potassium transport</keyword>
<dbReference type="STRING" id="3983.A0A199UA26"/>
<dbReference type="Gene3D" id="2.60.120.10">
    <property type="entry name" value="Jelly Rolls"/>
    <property type="match status" value="1"/>
</dbReference>
<evidence type="ECO:0008006" key="10">
    <source>
        <dbReference type="Google" id="ProtNLM"/>
    </source>
</evidence>
<dbReference type="InterPro" id="IPR014710">
    <property type="entry name" value="RmlC-like_jellyroll"/>
</dbReference>
<reference evidence="9" key="1">
    <citation type="submission" date="2016-02" db="EMBL/GenBank/DDBJ databases">
        <title>WGS assembly of Manihot esculenta.</title>
        <authorList>
            <person name="Bredeson J.V."/>
            <person name="Prochnik S.E."/>
            <person name="Lyons J.B."/>
            <person name="Schmutz J."/>
            <person name="Grimwood J."/>
            <person name="Vrebalov J."/>
            <person name="Bart R.S."/>
            <person name="Amuge T."/>
            <person name="Ferguson M.E."/>
            <person name="Green R."/>
            <person name="Putnam N."/>
            <person name="Stites J."/>
            <person name="Rounsley S."/>
            <person name="Rokhsar D.S."/>
        </authorList>
    </citation>
    <scope>NUCLEOTIDE SEQUENCE [LARGE SCALE GENOMIC DNA]</scope>
    <source>
        <tissue evidence="9">Leaf</tissue>
    </source>
</reference>
<dbReference type="PANTHER" id="PTHR45743:SF27">
    <property type="entry name" value="POTASSIUM CHANNEL KAT3"/>
    <property type="match status" value="1"/>
</dbReference>
<evidence type="ECO:0000259" key="7">
    <source>
        <dbReference type="PROSITE" id="PS50042"/>
    </source>
</evidence>
<evidence type="ECO:0000256" key="3">
    <source>
        <dbReference type="ARBA" id="ARBA00022882"/>
    </source>
</evidence>
<dbReference type="InterPro" id="IPR021789">
    <property type="entry name" value="KHA_dom"/>
</dbReference>
<dbReference type="InterPro" id="IPR018490">
    <property type="entry name" value="cNMP-bd_dom_sf"/>
</dbReference>
<accession>A0A199UA26</accession>
<dbReference type="PROSITE" id="PS50042">
    <property type="entry name" value="CNMP_BINDING_3"/>
    <property type="match status" value="1"/>
</dbReference>
<dbReference type="EMBL" id="KV451254">
    <property type="protein sequence ID" value="OAY21313.1"/>
    <property type="molecule type" value="Genomic_DNA"/>
</dbReference>
<evidence type="ECO:0000256" key="6">
    <source>
        <dbReference type="SAM" id="MobiDB-lite"/>
    </source>
</evidence>
<keyword evidence="5" id="KW-0407">Ion channel</keyword>
<evidence type="ECO:0000256" key="4">
    <source>
        <dbReference type="ARBA" id="ARBA00022958"/>
    </source>
</evidence>
<dbReference type="PANTHER" id="PTHR45743">
    <property type="entry name" value="POTASSIUM CHANNEL AKT1"/>
    <property type="match status" value="1"/>
</dbReference>
<keyword evidence="2" id="KW-0631">Potassium channel</keyword>
<feature type="domain" description="Cyclic nucleotide-binding" evidence="7">
    <location>
        <begin position="1"/>
        <end position="70"/>
    </location>
</feature>
<gene>
    <name evidence="9" type="ORF">MANES_S098600</name>
</gene>
<evidence type="ECO:0000256" key="5">
    <source>
        <dbReference type="ARBA" id="ARBA00023303"/>
    </source>
</evidence>
<feature type="domain" description="KHA" evidence="8">
    <location>
        <begin position="134"/>
        <end position="205"/>
    </location>
</feature>
<keyword evidence="3" id="KW-0851">Voltage-gated channel</keyword>
<sequence>MLTRVLQVLSKLGAADVAGEIGVIFNIPQPFTMRTKRLSQVIRMSHHHFKLMVQPESEDGKTIISNFIQYLKGLKQEMQKEIPFLMELLRDMNVEHNATNEGLQNPAALNSHGDTSDEERPETSSPISSKNPIRVVIHGHHPNESPAEGQGDTSGKLIHMPDSIEDLFRLAEKKFGKRGNTILMEDGSQVEELVALRENDNLFIF</sequence>
<name>A0A199UA26_MANES</name>
<dbReference type="GO" id="GO:0005249">
    <property type="term" value="F:voltage-gated potassium channel activity"/>
    <property type="evidence" value="ECO:0007669"/>
    <property type="project" value="InterPro"/>
</dbReference>
<dbReference type="InterPro" id="IPR000595">
    <property type="entry name" value="cNMP-bd_dom"/>
</dbReference>
<dbReference type="PROSITE" id="PS51490">
    <property type="entry name" value="KHA"/>
    <property type="match status" value="1"/>
</dbReference>
<evidence type="ECO:0000256" key="2">
    <source>
        <dbReference type="ARBA" id="ARBA00022826"/>
    </source>
</evidence>
<protein>
    <recommendedName>
        <fullName evidence="10">KHA domain-containing protein</fullName>
    </recommendedName>
</protein>
<dbReference type="InterPro" id="IPR045319">
    <property type="entry name" value="KAT/AKT"/>
</dbReference>
<evidence type="ECO:0000313" key="9">
    <source>
        <dbReference type="EMBL" id="OAY21313.1"/>
    </source>
</evidence>
<dbReference type="SUPFAM" id="SSF51206">
    <property type="entry name" value="cAMP-binding domain-like"/>
    <property type="match status" value="1"/>
</dbReference>
<dbReference type="AlphaFoldDB" id="A0A199UA26"/>
<keyword evidence="3" id="KW-0406">Ion transport</keyword>
<keyword evidence="4" id="KW-0630">Potassium</keyword>
<proteinExistence type="predicted"/>
<dbReference type="GO" id="GO:0034702">
    <property type="term" value="C:monoatomic ion channel complex"/>
    <property type="evidence" value="ECO:0007669"/>
    <property type="project" value="UniProtKB-KW"/>
</dbReference>
<keyword evidence="3" id="KW-0813">Transport</keyword>
<dbReference type="Pfam" id="PF11834">
    <property type="entry name" value="KHA"/>
    <property type="match status" value="1"/>
</dbReference>
<organism evidence="9">
    <name type="scientific">Manihot esculenta</name>
    <name type="common">Cassava</name>
    <name type="synonym">Jatropha manihot</name>
    <dbReference type="NCBI Taxonomy" id="3983"/>
    <lineage>
        <taxon>Eukaryota</taxon>
        <taxon>Viridiplantae</taxon>
        <taxon>Streptophyta</taxon>
        <taxon>Embryophyta</taxon>
        <taxon>Tracheophyta</taxon>
        <taxon>Spermatophyta</taxon>
        <taxon>Magnoliopsida</taxon>
        <taxon>eudicotyledons</taxon>
        <taxon>Gunneridae</taxon>
        <taxon>Pentapetalae</taxon>
        <taxon>rosids</taxon>
        <taxon>fabids</taxon>
        <taxon>Malpighiales</taxon>
        <taxon>Euphorbiaceae</taxon>
        <taxon>Crotonoideae</taxon>
        <taxon>Manihoteae</taxon>
        <taxon>Manihot</taxon>
    </lineage>
</organism>
<evidence type="ECO:0000259" key="8">
    <source>
        <dbReference type="PROSITE" id="PS51490"/>
    </source>
</evidence>